<dbReference type="AlphaFoldDB" id="A0A8S1H2L6"/>
<dbReference type="InterPro" id="IPR007110">
    <property type="entry name" value="Ig-like_dom"/>
</dbReference>
<dbReference type="Gene3D" id="2.60.40.10">
    <property type="entry name" value="Immunoglobulins"/>
    <property type="match status" value="4"/>
</dbReference>
<dbReference type="SMART" id="SM00409">
    <property type="entry name" value="IG"/>
    <property type="match status" value="3"/>
</dbReference>
<feature type="chain" id="PRO_5035733171" description="Ig-like domain-containing protein" evidence="4">
    <location>
        <begin position="22"/>
        <end position="445"/>
    </location>
</feature>
<evidence type="ECO:0000313" key="7">
    <source>
        <dbReference type="Proteomes" id="UP000835052"/>
    </source>
</evidence>
<feature type="domain" description="Ig-like" evidence="5">
    <location>
        <begin position="219"/>
        <end position="315"/>
    </location>
</feature>
<dbReference type="GO" id="GO:0050808">
    <property type="term" value="P:synapse organization"/>
    <property type="evidence" value="ECO:0007669"/>
    <property type="project" value="TreeGrafter"/>
</dbReference>
<dbReference type="InterPro" id="IPR050958">
    <property type="entry name" value="Cell_Adh-Cytoskel_Orgn"/>
</dbReference>
<dbReference type="InterPro" id="IPR003599">
    <property type="entry name" value="Ig_sub"/>
</dbReference>
<dbReference type="InterPro" id="IPR013783">
    <property type="entry name" value="Ig-like_fold"/>
</dbReference>
<dbReference type="EMBL" id="CAJGYM010000016">
    <property type="protein sequence ID" value="CAD6190516.1"/>
    <property type="molecule type" value="Genomic_DNA"/>
</dbReference>
<name>A0A8S1H2L6_9PELO</name>
<dbReference type="OrthoDB" id="6159398at2759"/>
<dbReference type="GO" id="GO:0005886">
    <property type="term" value="C:plasma membrane"/>
    <property type="evidence" value="ECO:0007669"/>
    <property type="project" value="TreeGrafter"/>
</dbReference>
<evidence type="ECO:0000256" key="1">
    <source>
        <dbReference type="ARBA" id="ARBA00022737"/>
    </source>
</evidence>
<dbReference type="GO" id="GO:0007156">
    <property type="term" value="P:homophilic cell adhesion via plasma membrane adhesion molecules"/>
    <property type="evidence" value="ECO:0007669"/>
    <property type="project" value="TreeGrafter"/>
</dbReference>
<evidence type="ECO:0000259" key="5">
    <source>
        <dbReference type="PROSITE" id="PS50835"/>
    </source>
</evidence>
<keyword evidence="3" id="KW-0393">Immunoglobulin domain</keyword>
<dbReference type="GO" id="GO:0043025">
    <property type="term" value="C:neuronal cell body"/>
    <property type="evidence" value="ECO:0007669"/>
    <property type="project" value="TreeGrafter"/>
</dbReference>
<dbReference type="PANTHER" id="PTHR45080">
    <property type="entry name" value="CONTACTIN 5"/>
    <property type="match status" value="1"/>
</dbReference>
<accession>A0A8S1H2L6</accession>
<organism evidence="6 7">
    <name type="scientific">Caenorhabditis auriculariae</name>
    <dbReference type="NCBI Taxonomy" id="2777116"/>
    <lineage>
        <taxon>Eukaryota</taxon>
        <taxon>Metazoa</taxon>
        <taxon>Ecdysozoa</taxon>
        <taxon>Nematoda</taxon>
        <taxon>Chromadorea</taxon>
        <taxon>Rhabditida</taxon>
        <taxon>Rhabditina</taxon>
        <taxon>Rhabditomorpha</taxon>
        <taxon>Rhabditoidea</taxon>
        <taxon>Rhabditidae</taxon>
        <taxon>Peloderinae</taxon>
        <taxon>Caenorhabditis</taxon>
    </lineage>
</organism>
<protein>
    <recommendedName>
        <fullName evidence="5">Ig-like domain-containing protein</fullName>
    </recommendedName>
</protein>
<dbReference type="SUPFAM" id="SSF48726">
    <property type="entry name" value="Immunoglobulin"/>
    <property type="match status" value="3"/>
</dbReference>
<dbReference type="InterPro" id="IPR036116">
    <property type="entry name" value="FN3_sf"/>
</dbReference>
<dbReference type="FunFam" id="2.60.40.10:FF:000032">
    <property type="entry name" value="palladin isoform X1"/>
    <property type="match status" value="1"/>
</dbReference>
<keyword evidence="1" id="KW-0677">Repeat</keyword>
<dbReference type="InterPro" id="IPR003598">
    <property type="entry name" value="Ig_sub2"/>
</dbReference>
<feature type="domain" description="Ig-like" evidence="5">
    <location>
        <begin position="118"/>
        <end position="194"/>
    </location>
</feature>
<dbReference type="InterPro" id="IPR013098">
    <property type="entry name" value="Ig_I-set"/>
</dbReference>
<keyword evidence="2" id="KW-1015">Disulfide bond</keyword>
<dbReference type="CDD" id="cd00096">
    <property type="entry name" value="Ig"/>
    <property type="match status" value="2"/>
</dbReference>
<sequence>MRSTFRPCLVFFLALFYASNSQDITVKEGESLTLPCPAHNLGGGSILWKKNDELIALDEDVLTSEGGYAVMLEGSNSSLIISRIEPINSANYSCEQTDPVKDLPHLIKNYRVRVNAPPVIVISPDHAVYNLRVGEKNVVLQCYVKEGNPPPTVQWARQDGQFPNDIKREGKGAKLVIPVASKSHSGNYYCEATNVAGSCRVGVEILVDDSDTDGPGQQPWVKNEVSFIPVRKNADVNLSCTYDGTPVPQVEWFFNGYKLNIAEERFKKTVEFAQRMNGYSKTTLVIKEINVEAFGDYACRISNKLGSVKAVVHVSGKPGPPELSVDGPELSWKVESEEKVLEYRFCYRFEREDTWQDEKCKSIRTTKSDNKGGNKWEHDIDLTRYLEPKQKYEIQLQARNAMGWGSYAKDYLNVEIQSFEQAKIQSAATLTTSLTLVIPALLLVF</sequence>
<dbReference type="Pfam" id="PF13927">
    <property type="entry name" value="Ig_3"/>
    <property type="match status" value="2"/>
</dbReference>
<gene>
    <name evidence="6" type="ORF">CAUJ_LOCUS6435</name>
</gene>
<reference evidence="6" key="1">
    <citation type="submission" date="2020-10" db="EMBL/GenBank/DDBJ databases">
        <authorList>
            <person name="Kikuchi T."/>
        </authorList>
    </citation>
    <scope>NUCLEOTIDE SEQUENCE</scope>
    <source>
        <strain evidence="6">NKZ352</strain>
    </source>
</reference>
<proteinExistence type="predicted"/>
<keyword evidence="4" id="KW-0732">Signal</keyword>
<dbReference type="InterPro" id="IPR036179">
    <property type="entry name" value="Ig-like_dom_sf"/>
</dbReference>
<dbReference type="SUPFAM" id="SSF49265">
    <property type="entry name" value="Fibronectin type III"/>
    <property type="match status" value="1"/>
</dbReference>
<dbReference type="InterPro" id="IPR003961">
    <property type="entry name" value="FN3_dom"/>
</dbReference>
<evidence type="ECO:0000256" key="2">
    <source>
        <dbReference type="ARBA" id="ARBA00023157"/>
    </source>
</evidence>
<dbReference type="Pfam" id="PF07679">
    <property type="entry name" value="I-set"/>
    <property type="match status" value="1"/>
</dbReference>
<dbReference type="SMART" id="SM00060">
    <property type="entry name" value="FN3"/>
    <property type="match status" value="1"/>
</dbReference>
<comment type="caution">
    <text evidence="6">The sequence shown here is derived from an EMBL/GenBank/DDBJ whole genome shotgun (WGS) entry which is preliminary data.</text>
</comment>
<dbReference type="PROSITE" id="PS50835">
    <property type="entry name" value="IG_LIKE"/>
    <property type="match status" value="3"/>
</dbReference>
<dbReference type="CDD" id="cd00063">
    <property type="entry name" value="FN3"/>
    <property type="match status" value="1"/>
</dbReference>
<feature type="signal peptide" evidence="4">
    <location>
        <begin position="1"/>
        <end position="21"/>
    </location>
</feature>
<dbReference type="Proteomes" id="UP000835052">
    <property type="component" value="Unassembled WGS sequence"/>
</dbReference>
<dbReference type="GO" id="GO:0008046">
    <property type="term" value="F:axon guidance receptor activity"/>
    <property type="evidence" value="ECO:0007669"/>
    <property type="project" value="TreeGrafter"/>
</dbReference>
<evidence type="ECO:0000313" key="6">
    <source>
        <dbReference type="EMBL" id="CAD6190516.1"/>
    </source>
</evidence>
<feature type="domain" description="Ig-like" evidence="5">
    <location>
        <begin position="7"/>
        <end position="94"/>
    </location>
</feature>
<dbReference type="PANTHER" id="PTHR45080:SF20">
    <property type="entry name" value="IG-LIKE DOMAIN-CONTAINING PROTEIN"/>
    <property type="match status" value="1"/>
</dbReference>
<evidence type="ECO:0000256" key="4">
    <source>
        <dbReference type="SAM" id="SignalP"/>
    </source>
</evidence>
<dbReference type="SMART" id="SM00408">
    <property type="entry name" value="IGc2"/>
    <property type="match status" value="3"/>
</dbReference>
<evidence type="ECO:0000256" key="3">
    <source>
        <dbReference type="ARBA" id="ARBA00023319"/>
    </source>
</evidence>
<dbReference type="GO" id="GO:0030424">
    <property type="term" value="C:axon"/>
    <property type="evidence" value="ECO:0007669"/>
    <property type="project" value="TreeGrafter"/>
</dbReference>
<keyword evidence="7" id="KW-1185">Reference proteome</keyword>